<gene>
    <name evidence="2" type="ORF">ESZ48_08675</name>
</gene>
<evidence type="ECO:0000313" key="2">
    <source>
        <dbReference type="EMBL" id="RXJ50055.1"/>
    </source>
</evidence>
<organism evidence="2 3">
    <name type="scientific">Gelidibacter gilvus</name>
    <dbReference type="NCBI Taxonomy" id="59602"/>
    <lineage>
        <taxon>Bacteria</taxon>
        <taxon>Pseudomonadati</taxon>
        <taxon>Bacteroidota</taxon>
        <taxon>Flavobacteriia</taxon>
        <taxon>Flavobacteriales</taxon>
        <taxon>Flavobacteriaceae</taxon>
        <taxon>Gelidibacter</taxon>
    </lineage>
</organism>
<dbReference type="OrthoDB" id="1435261at2"/>
<dbReference type="PROSITE" id="PS51257">
    <property type="entry name" value="PROKAR_LIPOPROTEIN"/>
    <property type="match status" value="1"/>
</dbReference>
<reference evidence="2 3" key="1">
    <citation type="submission" date="2019-01" db="EMBL/GenBank/DDBJ databases">
        <title>Genome sequence of the Antarctic species Gelidibacter gilvus ACAM 158(T).</title>
        <authorList>
            <person name="Bowman J.P."/>
        </authorList>
    </citation>
    <scope>NUCLEOTIDE SEQUENCE [LARGE SCALE GENOMIC DNA]</scope>
    <source>
        <strain evidence="2 3">IC158</strain>
    </source>
</reference>
<keyword evidence="1" id="KW-0732">Signal</keyword>
<sequence length="180" mass="20037">MKKLVLLSAVVFGLVFYSCSSDDDNGTEETVSLVGDWQLTNVDFTSINEEGRQIPASDPCIVEIVAGYRFFADKSFFFILGEAGSSFPTKGDYWSWEGDTDDFKITQKNLAMPPYNFGLTPEQLVVKEVNGKTQMTFTSVMGNGSTAKFKLVKEEIDPNKLPKLTAPDDPDFYCGFFDPK</sequence>
<protein>
    <recommendedName>
        <fullName evidence="4">Lipocalin-like domain-containing protein</fullName>
    </recommendedName>
</protein>
<dbReference type="AlphaFoldDB" id="A0A4Q0XJ75"/>
<comment type="caution">
    <text evidence="2">The sequence shown here is derived from an EMBL/GenBank/DDBJ whole genome shotgun (WGS) entry which is preliminary data.</text>
</comment>
<evidence type="ECO:0000256" key="1">
    <source>
        <dbReference type="SAM" id="SignalP"/>
    </source>
</evidence>
<proteinExistence type="predicted"/>
<dbReference type="RefSeq" id="WP_129016950.1">
    <property type="nucleotide sequence ID" value="NZ_SDDZ01000004.1"/>
</dbReference>
<keyword evidence="3" id="KW-1185">Reference proteome</keyword>
<accession>A0A4Q0XJ75</accession>
<dbReference type="EMBL" id="SDDZ01000004">
    <property type="protein sequence ID" value="RXJ50055.1"/>
    <property type="molecule type" value="Genomic_DNA"/>
</dbReference>
<evidence type="ECO:0008006" key="4">
    <source>
        <dbReference type="Google" id="ProtNLM"/>
    </source>
</evidence>
<dbReference type="Proteomes" id="UP000289792">
    <property type="component" value="Unassembled WGS sequence"/>
</dbReference>
<evidence type="ECO:0000313" key="3">
    <source>
        <dbReference type="Proteomes" id="UP000289792"/>
    </source>
</evidence>
<name>A0A4Q0XJ75_9FLAO</name>
<feature type="signal peptide" evidence="1">
    <location>
        <begin position="1"/>
        <end position="23"/>
    </location>
</feature>
<feature type="chain" id="PRO_5020464897" description="Lipocalin-like domain-containing protein" evidence="1">
    <location>
        <begin position="24"/>
        <end position="180"/>
    </location>
</feature>